<evidence type="ECO:0000313" key="6">
    <source>
        <dbReference type="EMBL" id="NOT34294.1"/>
    </source>
</evidence>
<protein>
    <submittedName>
        <fullName evidence="6">Flippase</fullName>
    </submittedName>
</protein>
<reference evidence="6 7" key="1">
    <citation type="submission" date="2020-04" db="EMBL/GenBank/DDBJ databases">
        <title>Metagenomic profiling of ammonia- and methane-oxidizing microorganisms in a Dutch drinking water treatment plant.</title>
        <authorList>
            <person name="Poghosyan L."/>
            <person name="Leucker S."/>
        </authorList>
    </citation>
    <scope>NUCLEOTIDE SEQUENCE [LARGE SCALE GENOMIC DNA]</scope>
    <source>
        <strain evidence="6">S-RSF-IL-03</strain>
    </source>
</reference>
<keyword evidence="3 5" id="KW-1133">Transmembrane helix</keyword>
<gene>
    <name evidence="6" type="ORF">HOP12_09015</name>
</gene>
<organism evidence="6 7">
    <name type="scientific">Eiseniibacteriota bacterium</name>
    <dbReference type="NCBI Taxonomy" id="2212470"/>
    <lineage>
        <taxon>Bacteria</taxon>
        <taxon>Candidatus Eiseniibacteriota</taxon>
    </lineage>
</organism>
<dbReference type="Proteomes" id="UP000580839">
    <property type="component" value="Unassembled WGS sequence"/>
</dbReference>
<sequence>MSETAGAVRSVRANAVAIAAAQLVARALGFVTLVVLTRTLPIEDFGRYTLALAFVALLAPLADLGTDLYVTRRVSQVAGRAAELLGASLALKLVLGAGLVVLAGALAWVFRYQAPTPLLVVLAALVAVAGTTSNSWFAVLRATQRMDREAVGTVLTRVLHLGATLAAVALGAGVVWVSGAQAASALIALAAVALLARRAVPAPRFSGARSQWPELIRGGLPFALTAVVVTVYFRLDTVMLSLMSGERSTGLYGACANLLFASLLLSQSLVTAVFPVVAEAGSIAHPRARAVSQRALTLSLAASLPLGIGASAFAGPALEMLYGHHYGAGALTLALLAWTAPVLFVTNLCGHLLAATGRQRAVLVISTVNAVINVSLNLILIPRYDTAGAALATLVTELAGFAMLAATLRGELPGVVSWPAILRVLAANAAFAVLLAGLRWVAWPLPLVLTLAGLAYLAFLTMAGVLRSADLRGLLPRGAGGETP</sequence>
<evidence type="ECO:0000256" key="1">
    <source>
        <dbReference type="ARBA" id="ARBA00004141"/>
    </source>
</evidence>
<feature type="transmembrane region" description="Helical" evidence="5">
    <location>
        <begin position="12"/>
        <end position="36"/>
    </location>
</feature>
<feature type="transmembrane region" description="Helical" evidence="5">
    <location>
        <begin position="447"/>
        <end position="466"/>
    </location>
</feature>
<comment type="caution">
    <text evidence="6">The sequence shown here is derived from an EMBL/GenBank/DDBJ whole genome shotgun (WGS) entry which is preliminary data.</text>
</comment>
<accession>A0A849SNV2</accession>
<feature type="transmembrane region" description="Helical" evidence="5">
    <location>
        <begin position="250"/>
        <end position="274"/>
    </location>
</feature>
<comment type="subcellular location">
    <subcellularLocation>
        <location evidence="1">Membrane</location>
        <topology evidence="1">Multi-pass membrane protein</topology>
    </subcellularLocation>
</comment>
<dbReference type="PANTHER" id="PTHR43424">
    <property type="entry name" value="LOCUS PUTATIVE PROTEIN 1-RELATED"/>
    <property type="match status" value="1"/>
</dbReference>
<dbReference type="EMBL" id="JABFRW010000107">
    <property type="protein sequence ID" value="NOT34294.1"/>
    <property type="molecule type" value="Genomic_DNA"/>
</dbReference>
<feature type="transmembrane region" description="Helical" evidence="5">
    <location>
        <begin position="295"/>
        <end position="314"/>
    </location>
</feature>
<keyword evidence="2 5" id="KW-0812">Transmembrane</keyword>
<evidence type="ECO:0000256" key="4">
    <source>
        <dbReference type="ARBA" id="ARBA00023136"/>
    </source>
</evidence>
<proteinExistence type="predicted"/>
<evidence type="ECO:0000256" key="2">
    <source>
        <dbReference type="ARBA" id="ARBA00022692"/>
    </source>
</evidence>
<dbReference type="InterPro" id="IPR002797">
    <property type="entry name" value="Polysacc_synth"/>
</dbReference>
<dbReference type="CDD" id="cd13128">
    <property type="entry name" value="MATE_Wzx_like"/>
    <property type="match status" value="1"/>
</dbReference>
<feature type="transmembrane region" description="Helical" evidence="5">
    <location>
        <begin position="361"/>
        <end position="381"/>
    </location>
</feature>
<feature type="transmembrane region" description="Helical" evidence="5">
    <location>
        <begin position="326"/>
        <end position="349"/>
    </location>
</feature>
<dbReference type="GO" id="GO:0016020">
    <property type="term" value="C:membrane"/>
    <property type="evidence" value="ECO:0007669"/>
    <property type="project" value="UniProtKB-SubCell"/>
</dbReference>
<feature type="transmembrane region" description="Helical" evidence="5">
    <location>
        <begin position="48"/>
        <end position="70"/>
    </location>
</feature>
<feature type="transmembrane region" description="Helical" evidence="5">
    <location>
        <begin position="90"/>
        <end position="110"/>
    </location>
</feature>
<feature type="transmembrane region" description="Helical" evidence="5">
    <location>
        <begin position="176"/>
        <end position="195"/>
    </location>
</feature>
<evidence type="ECO:0000313" key="7">
    <source>
        <dbReference type="Proteomes" id="UP000580839"/>
    </source>
</evidence>
<dbReference type="InterPro" id="IPR052556">
    <property type="entry name" value="PolySynth_Transporter"/>
</dbReference>
<evidence type="ECO:0000256" key="5">
    <source>
        <dbReference type="SAM" id="Phobius"/>
    </source>
</evidence>
<feature type="transmembrane region" description="Helical" evidence="5">
    <location>
        <begin position="387"/>
        <end position="408"/>
    </location>
</feature>
<dbReference type="PANTHER" id="PTHR43424:SF1">
    <property type="entry name" value="LOCUS PUTATIVE PROTEIN 1-RELATED"/>
    <property type="match status" value="1"/>
</dbReference>
<dbReference type="Pfam" id="PF01943">
    <property type="entry name" value="Polysacc_synt"/>
    <property type="match status" value="1"/>
</dbReference>
<feature type="transmembrane region" description="Helical" evidence="5">
    <location>
        <begin position="215"/>
        <end position="235"/>
    </location>
</feature>
<feature type="transmembrane region" description="Helical" evidence="5">
    <location>
        <begin position="151"/>
        <end position="170"/>
    </location>
</feature>
<feature type="transmembrane region" description="Helical" evidence="5">
    <location>
        <begin position="116"/>
        <end position="139"/>
    </location>
</feature>
<feature type="transmembrane region" description="Helical" evidence="5">
    <location>
        <begin position="420"/>
        <end position="441"/>
    </location>
</feature>
<dbReference type="AlphaFoldDB" id="A0A849SNV2"/>
<name>A0A849SNV2_UNCEI</name>
<evidence type="ECO:0000256" key="3">
    <source>
        <dbReference type="ARBA" id="ARBA00022989"/>
    </source>
</evidence>
<keyword evidence="4 5" id="KW-0472">Membrane</keyword>